<organism evidence="1 2">
    <name type="scientific">Allochromatium vinosum (strain ATCC 17899 / DSM 180 / NBRC 103801 / NCIMB 10441 / D)</name>
    <name type="common">Chromatium vinosum</name>
    <dbReference type="NCBI Taxonomy" id="572477"/>
    <lineage>
        <taxon>Bacteria</taxon>
        <taxon>Pseudomonadati</taxon>
        <taxon>Pseudomonadota</taxon>
        <taxon>Gammaproteobacteria</taxon>
        <taxon>Chromatiales</taxon>
        <taxon>Chromatiaceae</taxon>
        <taxon>Allochromatium</taxon>
    </lineage>
</organism>
<keyword evidence="2" id="KW-1185">Reference proteome</keyword>
<accession>D3RW87</accession>
<sequence>MLKRSPWSFLPEVIRAQALARYGVRQLPLDFGLEHQRSFPPGPGDGFVYHWTVQEPPAGYCGPLPFGQLIRRTLEK</sequence>
<evidence type="ECO:0000313" key="1">
    <source>
        <dbReference type="EMBL" id="ADC64099.1"/>
    </source>
</evidence>
<protein>
    <submittedName>
        <fullName evidence="1">Uncharacterized protein</fullName>
    </submittedName>
</protein>
<reference evidence="1 2" key="1">
    <citation type="journal article" date="2011" name="Stand. Genomic Sci.">
        <title>Complete genome sequence of Allochromatium vinosum DSM 180(T).</title>
        <authorList>
            <person name="Weissgerber T."/>
            <person name="Zigann R."/>
            <person name="Bruce D."/>
            <person name="Chang Y.J."/>
            <person name="Detter J.C."/>
            <person name="Han C."/>
            <person name="Hauser L."/>
            <person name="Jeffries C.D."/>
            <person name="Land M."/>
            <person name="Munk A.C."/>
            <person name="Tapia R."/>
            <person name="Dahl C."/>
        </authorList>
    </citation>
    <scope>NUCLEOTIDE SEQUENCE [LARGE SCALE GENOMIC DNA]</scope>
    <source>
        <strain evidence="2">ATCC 17899 / DSM 180 / NBRC 103801 / NCIMB 10441 / D</strain>
        <plasmid evidence="2">Plasmid pALVIN01</plasmid>
    </source>
</reference>
<dbReference type="KEGG" id="alv:Alvin_3203"/>
<dbReference type="AlphaFoldDB" id="D3RW87"/>
<name>D3RW87_ALLVD</name>
<dbReference type="HOGENOM" id="CLU_2646494_0_0_6"/>
<geneLocation type="plasmid" evidence="1 2">
    <name>pALVIN01</name>
</geneLocation>
<proteinExistence type="predicted"/>
<keyword evidence="1" id="KW-0614">Plasmid</keyword>
<dbReference type="Proteomes" id="UP000001441">
    <property type="component" value="Plasmid pALVIN01"/>
</dbReference>
<dbReference type="RefSeq" id="WP_012972363.1">
    <property type="nucleotide sequence ID" value="NC_013852.1"/>
</dbReference>
<dbReference type="OrthoDB" id="9813673at2"/>
<evidence type="ECO:0000313" key="2">
    <source>
        <dbReference type="Proteomes" id="UP000001441"/>
    </source>
</evidence>
<gene>
    <name evidence="1" type="ordered locus">Alvin_3203</name>
</gene>
<dbReference type="EMBL" id="CP001897">
    <property type="protein sequence ID" value="ADC64099.1"/>
    <property type="molecule type" value="Genomic_DNA"/>
</dbReference>